<keyword evidence="1" id="KW-0732">Signal</keyword>
<accession>A0AAD2HA16</accession>
<name>A0AAD2HA16_9AGAR</name>
<feature type="non-terminal residue" evidence="2">
    <location>
        <position position="1"/>
    </location>
</feature>
<dbReference type="Proteomes" id="UP001295794">
    <property type="component" value="Unassembled WGS sequence"/>
</dbReference>
<keyword evidence="3" id="KW-1185">Reference proteome</keyword>
<reference evidence="2" key="1">
    <citation type="submission" date="2023-11" db="EMBL/GenBank/DDBJ databases">
        <authorList>
            <person name="De Vega J J."/>
            <person name="De Vega J J."/>
        </authorList>
    </citation>
    <scope>NUCLEOTIDE SEQUENCE</scope>
</reference>
<proteinExistence type="predicted"/>
<sequence length="118" mass="13141">GRLLSVFFLLLLPLPGPRRFCSERKWQMFPRDSQFPQIGFLPSHFNFRSETKSCMLPRSSSGSLLAWDHRLRRDIGEGSLLGHRTTLMPLAKADVVAASTEDLGAGIPGRGGVSRMML</sequence>
<dbReference type="EMBL" id="CAVNYO010000161">
    <property type="protein sequence ID" value="CAK5270227.1"/>
    <property type="molecule type" value="Genomic_DNA"/>
</dbReference>
<organism evidence="2 3">
    <name type="scientific">Mycena citricolor</name>
    <dbReference type="NCBI Taxonomy" id="2018698"/>
    <lineage>
        <taxon>Eukaryota</taxon>
        <taxon>Fungi</taxon>
        <taxon>Dikarya</taxon>
        <taxon>Basidiomycota</taxon>
        <taxon>Agaricomycotina</taxon>
        <taxon>Agaricomycetes</taxon>
        <taxon>Agaricomycetidae</taxon>
        <taxon>Agaricales</taxon>
        <taxon>Marasmiineae</taxon>
        <taxon>Mycenaceae</taxon>
        <taxon>Mycena</taxon>
    </lineage>
</organism>
<comment type="caution">
    <text evidence="2">The sequence shown here is derived from an EMBL/GenBank/DDBJ whole genome shotgun (WGS) entry which is preliminary data.</text>
</comment>
<feature type="signal peptide" evidence="1">
    <location>
        <begin position="1"/>
        <end position="19"/>
    </location>
</feature>
<evidence type="ECO:0000256" key="1">
    <source>
        <dbReference type="SAM" id="SignalP"/>
    </source>
</evidence>
<evidence type="ECO:0000313" key="2">
    <source>
        <dbReference type="EMBL" id="CAK5270227.1"/>
    </source>
</evidence>
<dbReference type="AlphaFoldDB" id="A0AAD2HA16"/>
<protein>
    <submittedName>
        <fullName evidence="2">Uncharacterized protein</fullName>
    </submittedName>
</protein>
<evidence type="ECO:0000313" key="3">
    <source>
        <dbReference type="Proteomes" id="UP001295794"/>
    </source>
</evidence>
<gene>
    <name evidence="2" type="ORF">MYCIT1_LOCUS14457</name>
</gene>
<feature type="chain" id="PRO_5042219315" evidence="1">
    <location>
        <begin position="20"/>
        <end position="118"/>
    </location>
</feature>